<evidence type="ECO:0000256" key="2">
    <source>
        <dbReference type="SAM" id="Phobius"/>
    </source>
</evidence>
<feature type="transmembrane region" description="Helical" evidence="2">
    <location>
        <begin position="39"/>
        <end position="65"/>
    </location>
</feature>
<feature type="region of interest" description="Disordered" evidence="1">
    <location>
        <begin position="196"/>
        <end position="219"/>
    </location>
</feature>
<dbReference type="EMBL" id="MU150236">
    <property type="protein sequence ID" value="KAF9467484.1"/>
    <property type="molecule type" value="Genomic_DNA"/>
</dbReference>
<accession>A0A9P6CNZ6</accession>
<keyword evidence="2" id="KW-0812">Transmembrane</keyword>
<gene>
    <name evidence="3" type="ORF">BDZ94DRAFT_959055</name>
</gene>
<name>A0A9P6CNZ6_9AGAR</name>
<organism evidence="3 4">
    <name type="scientific">Collybia nuda</name>
    <dbReference type="NCBI Taxonomy" id="64659"/>
    <lineage>
        <taxon>Eukaryota</taxon>
        <taxon>Fungi</taxon>
        <taxon>Dikarya</taxon>
        <taxon>Basidiomycota</taxon>
        <taxon>Agaricomycotina</taxon>
        <taxon>Agaricomycetes</taxon>
        <taxon>Agaricomycetidae</taxon>
        <taxon>Agaricales</taxon>
        <taxon>Tricholomatineae</taxon>
        <taxon>Clitocybaceae</taxon>
        <taxon>Collybia</taxon>
    </lineage>
</organism>
<evidence type="ECO:0000313" key="3">
    <source>
        <dbReference type="EMBL" id="KAF9467484.1"/>
    </source>
</evidence>
<dbReference type="OrthoDB" id="2989763at2759"/>
<protein>
    <submittedName>
        <fullName evidence="3">Uncharacterized protein</fullName>
    </submittedName>
</protein>
<evidence type="ECO:0000313" key="4">
    <source>
        <dbReference type="Proteomes" id="UP000807353"/>
    </source>
</evidence>
<keyword evidence="2" id="KW-0472">Membrane</keyword>
<keyword evidence="4" id="KW-1185">Reference proteome</keyword>
<sequence>MHHTFDRCRDNLVIGLVVTKRRFCLKIPSTCLASTSSQVLLAMLGFCHLFLCFSLFATIVIAQIIPTSVVLPLEATLGLTRRQSNTKFDPTFIPVQCTTQCAPASNSLSECRAAPTVGCDCTLADENGYAACLSCIVGVGPAVMGEAQTFINEYIDSCQSIGFTLPSTRIVGVPPPTPVTREGGGLATTTKIPLTQSSFQSVPKPTPKPTTSVSGSGGGTFPDIKNAGSINKAGIVSMMLNVVVHVMGVKV</sequence>
<proteinExistence type="predicted"/>
<comment type="caution">
    <text evidence="3">The sequence shown here is derived from an EMBL/GenBank/DDBJ whole genome shotgun (WGS) entry which is preliminary data.</text>
</comment>
<reference evidence="3" key="1">
    <citation type="submission" date="2020-11" db="EMBL/GenBank/DDBJ databases">
        <authorList>
            <consortium name="DOE Joint Genome Institute"/>
            <person name="Ahrendt S."/>
            <person name="Riley R."/>
            <person name="Andreopoulos W."/>
            <person name="Labutti K."/>
            <person name="Pangilinan J."/>
            <person name="Ruiz-Duenas F.J."/>
            <person name="Barrasa J.M."/>
            <person name="Sanchez-Garcia M."/>
            <person name="Camarero S."/>
            <person name="Miyauchi S."/>
            <person name="Serrano A."/>
            <person name="Linde D."/>
            <person name="Babiker R."/>
            <person name="Drula E."/>
            <person name="Ayuso-Fernandez I."/>
            <person name="Pacheco R."/>
            <person name="Padilla G."/>
            <person name="Ferreira P."/>
            <person name="Barriuso J."/>
            <person name="Kellner H."/>
            <person name="Castanera R."/>
            <person name="Alfaro M."/>
            <person name="Ramirez L."/>
            <person name="Pisabarro A.G."/>
            <person name="Kuo A."/>
            <person name="Tritt A."/>
            <person name="Lipzen A."/>
            <person name="He G."/>
            <person name="Yan M."/>
            <person name="Ng V."/>
            <person name="Cullen D."/>
            <person name="Martin F."/>
            <person name="Rosso M.-N."/>
            <person name="Henrissat B."/>
            <person name="Hibbett D."/>
            <person name="Martinez A.T."/>
            <person name="Grigoriev I.V."/>
        </authorList>
    </citation>
    <scope>NUCLEOTIDE SEQUENCE</scope>
    <source>
        <strain evidence="3">CBS 247.69</strain>
    </source>
</reference>
<dbReference type="Proteomes" id="UP000807353">
    <property type="component" value="Unassembled WGS sequence"/>
</dbReference>
<dbReference type="AlphaFoldDB" id="A0A9P6CNZ6"/>
<keyword evidence="2" id="KW-1133">Transmembrane helix</keyword>
<evidence type="ECO:0000256" key="1">
    <source>
        <dbReference type="SAM" id="MobiDB-lite"/>
    </source>
</evidence>